<reference evidence="1" key="1">
    <citation type="submission" date="2018-10" db="EMBL/GenBank/DDBJ databases">
        <title>Population genomic analysis revealed the cold adaptation of white poplar.</title>
        <authorList>
            <person name="Liu Y.-J."/>
        </authorList>
    </citation>
    <scope>NUCLEOTIDE SEQUENCE [LARGE SCALE GENOMIC DNA]</scope>
    <source>
        <strain evidence="1">PAL-ZL1</strain>
    </source>
</reference>
<evidence type="ECO:0000313" key="1">
    <source>
        <dbReference type="EMBL" id="TKR97800.1"/>
    </source>
</evidence>
<sequence>MNVEINETDIISQMHQSCPKYCIIFGFHCPFSQYLFGLEMFAFPGTYEVNSRTHKFLNFVHDSLGLKNLELSGLINLGDVEVLNILYHGENQECHIDLIACKKNIEVVKL</sequence>
<dbReference type="EMBL" id="RCHU01000711">
    <property type="protein sequence ID" value="TKR97800.1"/>
    <property type="molecule type" value="Genomic_DNA"/>
</dbReference>
<organism evidence="1">
    <name type="scientific">Populus alba</name>
    <name type="common">White poplar</name>
    <dbReference type="NCBI Taxonomy" id="43335"/>
    <lineage>
        <taxon>Eukaryota</taxon>
        <taxon>Viridiplantae</taxon>
        <taxon>Streptophyta</taxon>
        <taxon>Embryophyta</taxon>
        <taxon>Tracheophyta</taxon>
        <taxon>Spermatophyta</taxon>
        <taxon>Magnoliopsida</taxon>
        <taxon>eudicotyledons</taxon>
        <taxon>Gunneridae</taxon>
        <taxon>Pentapetalae</taxon>
        <taxon>rosids</taxon>
        <taxon>fabids</taxon>
        <taxon>Malpighiales</taxon>
        <taxon>Salicaceae</taxon>
        <taxon>Saliceae</taxon>
        <taxon>Populus</taxon>
    </lineage>
</organism>
<comment type="caution">
    <text evidence="1">The sequence shown here is derived from an EMBL/GenBank/DDBJ whole genome shotgun (WGS) entry which is preliminary data.</text>
</comment>
<gene>
    <name evidence="1" type="ORF">D5086_0000209470</name>
</gene>
<protein>
    <submittedName>
        <fullName evidence="1">Uncharacterized protein</fullName>
    </submittedName>
</protein>
<proteinExistence type="predicted"/>
<name>A0A4U5PM38_POPAL</name>
<dbReference type="AlphaFoldDB" id="A0A4U5PM38"/>
<accession>A0A4U5PM38</accession>